<dbReference type="GeneID" id="40267645"/>
<reference evidence="2" key="1">
    <citation type="submission" date="2019-05" db="EMBL/GenBank/DDBJ databases">
        <title>Genome sequence and methylation pattern of the halophilic Archaeon Natrinema versiforme BOL5-4.</title>
        <authorList>
            <person name="DasSarma P."/>
            <person name="Anton B.P."/>
            <person name="DasSarma S.L."/>
            <person name="Martinez F.L."/>
            <person name="Guzman D."/>
            <person name="Roberts R.J."/>
            <person name="DasSarma S."/>
        </authorList>
    </citation>
    <scope>NUCLEOTIDE SEQUENCE [LARGE SCALE GENOMIC DNA]</scope>
    <source>
        <strain evidence="2">BOL5-4</strain>
        <plasmid evidence="2">pnve500</plasmid>
    </source>
</reference>
<name>A0A4P8WN50_9EURY</name>
<sequence length="77" mass="8797">MKEIHEVTGHSVFTYPSEIVVELRGQTIDEEFTSITYQFEPIRSGSEQVQPREPIDDSHRNIVDNALAEAGYELMSK</sequence>
<dbReference type="RefSeq" id="WP_138247037.1">
    <property type="nucleotide sequence ID" value="NZ_CP040331.1"/>
</dbReference>
<dbReference type="Proteomes" id="UP000302218">
    <property type="component" value="Plasmid pNVE500"/>
</dbReference>
<dbReference type="AlphaFoldDB" id="A0A4P8WN50"/>
<proteinExistence type="predicted"/>
<protein>
    <submittedName>
        <fullName evidence="1">Uncharacterized protein</fullName>
    </submittedName>
</protein>
<organism evidence="1 2">
    <name type="scientific">Natrinema versiforme</name>
    <dbReference type="NCBI Taxonomy" id="88724"/>
    <lineage>
        <taxon>Archaea</taxon>
        <taxon>Methanobacteriati</taxon>
        <taxon>Methanobacteriota</taxon>
        <taxon>Stenosarchaea group</taxon>
        <taxon>Halobacteria</taxon>
        <taxon>Halobacteriales</taxon>
        <taxon>Natrialbaceae</taxon>
        <taxon>Natrinema</taxon>
    </lineage>
</organism>
<keyword evidence="1" id="KW-0614">Plasmid</keyword>
<gene>
    <name evidence="1" type="ORF">FEJ81_20185</name>
</gene>
<accession>A0A4P8WN50</accession>
<evidence type="ECO:0000313" key="2">
    <source>
        <dbReference type="Proteomes" id="UP000302218"/>
    </source>
</evidence>
<geneLocation type="plasmid" evidence="2">
    <name>pnve500</name>
</geneLocation>
<dbReference type="EMBL" id="CP040331">
    <property type="protein sequence ID" value="QCS44632.1"/>
    <property type="molecule type" value="Genomic_DNA"/>
</dbReference>
<evidence type="ECO:0000313" key="1">
    <source>
        <dbReference type="EMBL" id="QCS44632.1"/>
    </source>
</evidence>
<dbReference type="KEGG" id="nvr:FEJ81_20185"/>